<evidence type="ECO:0008006" key="4">
    <source>
        <dbReference type="Google" id="ProtNLM"/>
    </source>
</evidence>
<dbReference type="GO" id="GO:0016853">
    <property type="term" value="F:isomerase activity"/>
    <property type="evidence" value="ECO:0007669"/>
    <property type="project" value="TreeGrafter"/>
</dbReference>
<reference evidence="2 3" key="1">
    <citation type="submission" date="2020-01" db="EMBL/GenBank/DDBJ databases">
        <authorList>
            <consortium name="DOE Joint Genome Institute"/>
            <person name="Haridas S."/>
            <person name="Albert R."/>
            <person name="Binder M."/>
            <person name="Bloem J."/>
            <person name="Labutti K."/>
            <person name="Salamov A."/>
            <person name="Andreopoulos B."/>
            <person name="Baker S.E."/>
            <person name="Barry K."/>
            <person name="Bills G."/>
            <person name="Bluhm B.H."/>
            <person name="Cannon C."/>
            <person name="Castanera R."/>
            <person name="Culley D.E."/>
            <person name="Daum C."/>
            <person name="Ezra D."/>
            <person name="Gonzalez J.B."/>
            <person name="Henrissat B."/>
            <person name="Kuo A."/>
            <person name="Liang C."/>
            <person name="Lipzen A."/>
            <person name="Lutzoni F."/>
            <person name="Magnuson J."/>
            <person name="Mondo S."/>
            <person name="Nolan M."/>
            <person name="Ohm R."/>
            <person name="Pangilinan J."/>
            <person name="Park H.-J.H."/>
            <person name="Ramirez L."/>
            <person name="Alfaro M."/>
            <person name="Sun H."/>
            <person name="Tritt A."/>
            <person name="Yoshinaga Y."/>
            <person name="Zwiers L.-H.L."/>
            <person name="Turgeon B.G."/>
            <person name="Goodwin S.B."/>
            <person name="Spatafora J.W."/>
            <person name="Crous P.W."/>
            <person name="Grigoriev I.V."/>
        </authorList>
    </citation>
    <scope>NUCLEOTIDE SEQUENCE [LARGE SCALE GENOMIC DNA]</scope>
    <source>
        <strain evidence="2 3">CBS 611.86</strain>
    </source>
</reference>
<dbReference type="PANTHER" id="PTHR13774">
    <property type="entry name" value="PHENAZINE BIOSYNTHESIS PROTEIN"/>
    <property type="match status" value="1"/>
</dbReference>
<evidence type="ECO:0000313" key="2">
    <source>
        <dbReference type="EMBL" id="KAF2877888.1"/>
    </source>
</evidence>
<dbReference type="OrthoDB" id="412383at2759"/>
<evidence type="ECO:0000256" key="1">
    <source>
        <dbReference type="PIRSR" id="PIRSR016184-1"/>
    </source>
</evidence>
<dbReference type="InterPro" id="IPR003719">
    <property type="entry name" value="Phenazine_PhzF-like"/>
</dbReference>
<dbReference type="AlphaFoldDB" id="A0A7C8IF66"/>
<dbReference type="Proteomes" id="UP000481861">
    <property type="component" value="Unassembled WGS sequence"/>
</dbReference>
<evidence type="ECO:0000313" key="3">
    <source>
        <dbReference type="Proteomes" id="UP000481861"/>
    </source>
</evidence>
<dbReference type="GO" id="GO:0005737">
    <property type="term" value="C:cytoplasm"/>
    <property type="evidence" value="ECO:0007669"/>
    <property type="project" value="TreeGrafter"/>
</dbReference>
<dbReference type="SUPFAM" id="SSF54506">
    <property type="entry name" value="Diaminopimelate epimerase-like"/>
    <property type="match status" value="1"/>
</dbReference>
<dbReference type="Pfam" id="PF02567">
    <property type="entry name" value="PhzC-PhzF"/>
    <property type="match status" value="1"/>
</dbReference>
<feature type="active site" evidence="1">
    <location>
        <position position="50"/>
    </location>
</feature>
<dbReference type="NCBIfam" id="TIGR00654">
    <property type="entry name" value="PhzF_family"/>
    <property type="match status" value="1"/>
</dbReference>
<organism evidence="2 3">
    <name type="scientific">Massariosphaeria phaeospora</name>
    <dbReference type="NCBI Taxonomy" id="100035"/>
    <lineage>
        <taxon>Eukaryota</taxon>
        <taxon>Fungi</taxon>
        <taxon>Dikarya</taxon>
        <taxon>Ascomycota</taxon>
        <taxon>Pezizomycotina</taxon>
        <taxon>Dothideomycetes</taxon>
        <taxon>Pleosporomycetidae</taxon>
        <taxon>Pleosporales</taxon>
        <taxon>Pleosporales incertae sedis</taxon>
        <taxon>Massariosphaeria</taxon>
    </lineage>
</organism>
<accession>A0A7C8IF66</accession>
<proteinExistence type="predicted"/>
<gene>
    <name evidence="2" type="ORF">BDV95DRAFT_633205</name>
</gene>
<dbReference type="Gene3D" id="3.10.310.10">
    <property type="entry name" value="Diaminopimelate Epimerase, Chain A, domain 1"/>
    <property type="match status" value="2"/>
</dbReference>
<name>A0A7C8IF66_9PLEO</name>
<dbReference type="EMBL" id="JAADJZ010000001">
    <property type="protein sequence ID" value="KAF2877888.1"/>
    <property type="molecule type" value="Genomic_DNA"/>
</dbReference>
<comment type="caution">
    <text evidence="2">The sequence shown here is derived from an EMBL/GenBank/DDBJ whole genome shotgun (WGS) entry which is preliminary data.</text>
</comment>
<sequence length="313" mass="34292">MSRQLDFVTVDVFTQTRYKGNPLGIVHVPKSVSLSQEEKQAIAREFNLSESTFVHARDDDGEALSWTVDIFMVSKELPFAGHPTIGTACHLLSKIALERGLNEGEIEAQFKLKAGLVALRFDVGKRVARAAIPHDVYAWPIDDLLKSQPRLADANESSRISHEKEFPVVSIVKGMSFVLIELKDEKTLELVATTADNCSVGELDEGWSPSFVGTYFYVRSKDAVAGTRVLRTRMIEGTLEDPATGSAASDLAAYLSLVDSKPGQTLRYEITQGVEMGRRSEIVVEVIMDDDGKIATVFLEGSAVPVMGGRLTI</sequence>
<protein>
    <recommendedName>
        <fullName evidence="4">Diaminopimelate epimerase-like protein</fullName>
    </recommendedName>
</protein>
<keyword evidence="3" id="KW-1185">Reference proteome</keyword>
<dbReference type="PIRSF" id="PIRSF016184">
    <property type="entry name" value="PhzC_PhzF"/>
    <property type="match status" value="1"/>
</dbReference>
<dbReference type="PANTHER" id="PTHR13774:SF32">
    <property type="entry name" value="ANTISENSE-ENHANCING SEQUENCE 1"/>
    <property type="match status" value="1"/>
</dbReference>